<name>A0A5D3CLN5_CUCMM</name>
<protein>
    <submittedName>
        <fullName evidence="1">Pol protein</fullName>
    </submittedName>
</protein>
<evidence type="ECO:0000313" key="2">
    <source>
        <dbReference type="Proteomes" id="UP000321947"/>
    </source>
</evidence>
<dbReference type="Proteomes" id="UP000321947">
    <property type="component" value="Unassembled WGS sequence"/>
</dbReference>
<gene>
    <name evidence="1" type="ORF">E5676_scaffold769G00260</name>
</gene>
<dbReference type="AlphaFoldDB" id="A0A5D3CLN5"/>
<organism evidence="1 2">
    <name type="scientific">Cucumis melo var. makuwa</name>
    <name type="common">Oriental melon</name>
    <dbReference type="NCBI Taxonomy" id="1194695"/>
    <lineage>
        <taxon>Eukaryota</taxon>
        <taxon>Viridiplantae</taxon>
        <taxon>Streptophyta</taxon>
        <taxon>Embryophyta</taxon>
        <taxon>Tracheophyta</taxon>
        <taxon>Spermatophyta</taxon>
        <taxon>Magnoliopsida</taxon>
        <taxon>eudicotyledons</taxon>
        <taxon>Gunneridae</taxon>
        <taxon>Pentapetalae</taxon>
        <taxon>rosids</taxon>
        <taxon>fabids</taxon>
        <taxon>Cucurbitales</taxon>
        <taxon>Cucurbitaceae</taxon>
        <taxon>Benincaseae</taxon>
        <taxon>Cucumis</taxon>
    </lineage>
</organism>
<sequence>MLWKYVPDPSHVVDYEPLEIDENLSYTERPVEVLAREVKMLRNREIPLVKVLWWNHRVDEATWEREDDMSPTVFSVSASSHLCLGRLRLSRTSSAVCGSFLSLGPFSTSASLQILQSHDNHGDARLDLPPLVVSLRSSRPSLHHASFAKRHHRRVRDLMLDFPGFTTGLIGVSSPLLGWIRWAWTPSRGIAKFQVRDFLLLDLGSRLET</sequence>
<reference evidence="1 2" key="1">
    <citation type="submission" date="2019-08" db="EMBL/GenBank/DDBJ databases">
        <title>Draft genome sequences of two oriental melons (Cucumis melo L. var makuwa).</title>
        <authorList>
            <person name="Kwon S.-Y."/>
        </authorList>
    </citation>
    <scope>NUCLEOTIDE SEQUENCE [LARGE SCALE GENOMIC DNA]</scope>
    <source>
        <strain evidence="2">cv. Chang Bougi</strain>
        <tissue evidence="1">Leaf</tissue>
    </source>
</reference>
<evidence type="ECO:0000313" key="1">
    <source>
        <dbReference type="EMBL" id="TYK12222.1"/>
    </source>
</evidence>
<dbReference type="PANTHER" id="PTHR46148">
    <property type="entry name" value="CHROMO DOMAIN-CONTAINING PROTEIN"/>
    <property type="match status" value="1"/>
</dbReference>
<dbReference type="PANTHER" id="PTHR46148:SF60">
    <property type="entry name" value="CHROMO DOMAIN-CONTAINING PROTEIN"/>
    <property type="match status" value="1"/>
</dbReference>
<comment type="caution">
    <text evidence="1">The sequence shown here is derived from an EMBL/GenBank/DDBJ whole genome shotgun (WGS) entry which is preliminary data.</text>
</comment>
<proteinExistence type="predicted"/>
<dbReference type="EMBL" id="SSTD01010190">
    <property type="protein sequence ID" value="TYK12222.1"/>
    <property type="molecule type" value="Genomic_DNA"/>
</dbReference>
<accession>A0A5D3CLN5</accession>